<evidence type="ECO:0000313" key="2">
    <source>
        <dbReference type="EMBL" id="GIX69963.1"/>
    </source>
</evidence>
<organism evidence="2 3">
    <name type="scientific">Caerostris darwini</name>
    <dbReference type="NCBI Taxonomy" id="1538125"/>
    <lineage>
        <taxon>Eukaryota</taxon>
        <taxon>Metazoa</taxon>
        <taxon>Ecdysozoa</taxon>
        <taxon>Arthropoda</taxon>
        <taxon>Chelicerata</taxon>
        <taxon>Arachnida</taxon>
        <taxon>Araneae</taxon>
        <taxon>Araneomorphae</taxon>
        <taxon>Entelegynae</taxon>
        <taxon>Araneoidea</taxon>
        <taxon>Araneidae</taxon>
        <taxon>Caerostris</taxon>
    </lineage>
</organism>
<dbReference type="AlphaFoldDB" id="A0AAV4MDI9"/>
<reference evidence="2 3" key="1">
    <citation type="submission" date="2021-06" db="EMBL/GenBank/DDBJ databases">
        <title>Caerostris darwini draft genome.</title>
        <authorList>
            <person name="Kono N."/>
            <person name="Arakawa K."/>
        </authorList>
    </citation>
    <scope>NUCLEOTIDE SEQUENCE [LARGE SCALE GENOMIC DNA]</scope>
</reference>
<accession>A0AAV4MDI9</accession>
<dbReference type="Proteomes" id="UP001054837">
    <property type="component" value="Unassembled WGS sequence"/>
</dbReference>
<name>A0AAV4MDI9_9ARAC</name>
<evidence type="ECO:0000256" key="1">
    <source>
        <dbReference type="SAM" id="MobiDB-lite"/>
    </source>
</evidence>
<proteinExistence type="predicted"/>
<gene>
    <name evidence="2" type="ORF">CDAR_525231</name>
</gene>
<dbReference type="EMBL" id="BPLQ01000322">
    <property type="protein sequence ID" value="GIX69963.1"/>
    <property type="molecule type" value="Genomic_DNA"/>
</dbReference>
<keyword evidence="3" id="KW-1185">Reference proteome</keyword>
<sequence>MDLLRCEMCNSTITNFANHRCFYYEYSYQGTGFENPDSIFGNNPQEIPATISHSAVGADFNSSQFMNRTSTFQSSTFPQRTDKERHWDVNSTASTDVRHASRNAVQNKNFDYFNSSQSSLIPAAETFENSDCTSGVENLKMQFFNAAYTSELNPVEVPCTNNIELMQRYPNLSFHNQPPPNSPGPSNGLIKYDLTEENFNIWRSMESGKTGVPDFKISRFQEKEYYAVAITGNSNRTEKTKSCASHLNSASMNVQYHRNPRTAKSRHMIISQHVYPGTSTAMTEKFHEGISNIQNGAYCNFENRHPYSIPNFGQGLLDSRPGMDEIPHFSNKSQRQFD</sequence>
<feature type="region of interest" description="Disordered" evidence="1">
    <location>
        <begin position="315"/>
        <end position="338"/>
    </location>
</feature>
<comment type="caution">
    <text evidence="2">The sequence shown here is derived from an EMBL/GenBank/DDBJ whole genome shotgun (WGS) entry which is preliminary data.</text>
</comment>
<evidence type="ECO:0000313" key="3">
    <source>
        <dbReference type="Proteomes" id="UP001054837"/>
    </source>
</evidence>
<feature type="non-terminal residue" evidence="2">
    <location>
        <position position="338"/>
    </location>
</feature>
<protein>
    <submittedName>
        <fullName evidence="2">Uncharacterized protein</fullName>
    </submittedName>
</protein>